<dbReference type="InterPro" id="IPR013863">
    <property type="entry name" value="VID27_C"/>
</dbReference>
<evidence type="ECO:0000313" key="4">
    <source>
        <dbReference type="Proteomes" id="UP000054560"/>
    </source>
</evidence>
<dbReference type="Pfam" id="PF08553">
    <property type="entry name" value="VID27"/>
    <property type="match status" value="1"/>
</dbReference>
<reference evidence="3 4" key="1">
    <citation type="submission" date="2011-02" db="EMBL/GenBank/DDBJ databases">
        <title>The Genome Sequence of Sphaeroforma arctica JP610.</title>
        <authorList>
            <consortium name="The Broad Institute Genome Sequencing Platform"/>
            <person name="Russ C."/>
            <person name="Cuomo C."/>
            <person name="Young S.K."/>
            <person name="Zeng Q."/>
            <person name="Gargeya S."/>
            <person name="Alvarado L."/>
            <person name="Berlin A."/>
            <person name="Chapman S.B."/>
            <person name="Chen Z."/>
            <person name="Freedman E."/>
            <person name="Gellesch M."/>
            <person name="Goldberg J."/>
            <person name="Griggs A."/>
            <person name="Gujja S."/>
            <person name="Heilman E."/>
            <person name="Heiman D."/>
            <person name="Howarth C."/>
            <person name="Mehta T."/>
            <person name="Neiman D."/>
            <person name="Pearson M."/>
            <person name="Roberts A."/>
            <person name="Saif S."/>
            <person name="Shea T."/>
            <person name="Shenoy N."/>
            <person name="Sisk P."/>
            <person name="Stolte C."/>
            <person name="Sykes S."/>
            <person name="White J."/>
            <person name="Yandava C."/>
            <person name="Burger G."/>
            <person name="Gray M.W."/>
            <person name="Holland P.W.H."/>
            <person name="King N."/>
            <person name="Lang F.B.F."/>
            <person name="Roger A.J."/>
            <person name="Ruiz-Trillo I."/>
            <person name="Haas B."/>
            <person name="Nusbaum C."/>
            <person name="Birren B."/>
        </authorList>
    </citation>
    <scope>NUCLEOTIDE SEQUENCE [LARGE SCALE GENOMIC DNA]</scope>
    <source>
        <strain evidence="3 4">JP610</strain>
    </source>
</reference>
<evidence type="ECO:0000259" key="2">
    <source>
        <dbReference type="Pfam" id="PF08553"/>
    </source>
</evidence>
<dbReference type="EMBL" id="KQ242906">
    <property type="protein sequence ID" value="KNC76940.1"/>
    <property type="molecule type" value="Genomic_DNA"/>
</dbReference>
<dbReference type="PANTHER" id="PTHR31913:SF0">
    <property type="entry name" value="VACUOLAR IMPORT AND DEGRADATION PROTEIN 27"/>
    <property type="match status" value="1"/>
</dbReference>
<dbReference type="GeneID" id="25911087"/>
<feature type="compositionally biased region" description="Polar residues" evidence="1">
    <location>
        <begin position="84"/>
        <end position="106"/>
    </location>
</feature>
<name>A0A0L0FJK0_9EUKA</name>
<dbReference type="GO" id="GO:0005737">
    <property type="term" value="C:cytoplasm"/>
    <property type="evidence" value="ECO:0007669"/>
    <property type="project" value="TreeGrafter"/>
</dbReference>
<keyword evidence="4" id="KW-1185">Reference proteome</keyword>
<organism evidence="3 4">
    <name type="scientific">Sphaeroforma arctica JP610</name>
    <dbReference type="NCBI Taxonomy" id="667725"/>
    <lineage>
        <taxon>Eukaryota</taxon>
        <taxon>Ichthyosporea</taxon>
        <taxon>Ichthyophonida</taxon>
        <taxon>Sphaeroforma</taxon>
    </lineage>
</organism>
<feature type="domain" description="Vacuolar import/degradation Vid27 C-terminal" evidence="2">
    <location>
        <begin position="337"/>
        <end position="679"/>
    </location>
</feature>
<feature type="compositionally biased region" description="Low complexity" evidence="1">
    <location>
        <begin position="70"/>
        <end position="83"/>
    </location>
</feature>
<dbReference type="GO" id="GO:0005634">
    <property type="term" value="C:nucleus"/>
    <property type="evidence" value="ECO:0007669"/>
    <property type="project" value="TreeGrafter"/>
</dbReference>
<dbReference type="eggNOG" id="KOG2395">
    <property type="taxonomic scope" value="Eukaryota"/>
</dbReference>
<sequence length="700" mass="77090">MLATDYVHLPLTAVAQIHVDETKEHVAIRIGEHKHEHVERLPLASSYVQAVSAEEAGESGRAYERTLSPQSSVYSSYNTNTSQASQESYTSAQESALASSSPTRTSGYRAAYPSAHEPAAPASSSYKPLHTPSRAPASTPARASPKAETPVAHAYIAPVYKPLGVYRAEGVSVYDCEGALFAFDAGIQKFVPVVGQAHNVISSLSKNRLRLDVYKGSELWYRQVPSMKMNLYPLKSEQMIVWNGSREGVECSFGWKFAKAIDFRNWQYKIYGAFLAQHSAEAAKKMDQESRDYVMALGGFDPMDIDKPEVAGALSDSDETSDTDDLLNDSFWYNNGEKNTGLAVGFNTNRSFVKNRSGINVLRTTDEGDMETVTSIGSKQFKFNGKTFNANNMMLHKGDQQMLLFDPIADDKAIYRMDMTRGEVVEEWKTHDDIGVNVLAPSKKYAQKTDADTLVGLNQNRLMVVDGRLSGSKVVESQSQAYKTAPLLSCLHTTADGGVVVGSELGEIRMFDRVGIRAKTLLPGFGEAIIGIDVSADGKYILATCENYLLFIPTTFTDPKSGNEATGIKKQMGKHKPKPTVLKLRPDHVQLMNSTVDFTPARFNIGDSKEELISASSGQYVVQWNVSEVANGITDHYVIKKYKDSVIGDMFVYNQPDKVVVALTSDVTTSKKQMFKKPQTVFNKGRGNVSARDSIVHTLW</sequence>
<gene>
    <name evidence="3" type="ORF">SARC_10583</name>
</gene>
<dbReference type="SUPFAM" id="SSF50998">
    <property type="entry name" value="Quinoprotein alcohol dehydrogenase-like"/>
    <property type="match status" value="1"/>
</dbReference>
<dbReference type="AlphaFoldDB" id="A0A0L0FJK0"/>
<evidence type="ECO:0000313" key="3">
    <source>
        <dbReference type="EMBL" id="KNC76940.1"/>
    </source>
</evidence>
<dbReference type="RefSeq" id="XP_014150842.1">
    <property type="nucleotide sequence ID" value="XM_014295367.1"/>
</dbReference>
<dbReference type="InterPro" id="IPR040458">
    <property type="entry name" value="Vid27"/>
</dbReference>
<feature type="compositionally biased region" description="Low complexity" evidence="1">
    <location>
        <begin position="110"/>
        <end position="144"/>
    </location>
</feature>
<dbReference type="Proteomes" id="UP000054560">
    <property type="component" value="Unassembled WGS sequence"/>
</dbReference>
<proteinExistence type="predicted"/>
<dbReference type="PANTHER" id="PTHR31913">
    <property type="entry name" value="VACUOLAR IMPORT AND DEGRADATION PROTEIN 27"/>
    <property type="match status" value="1"/>
</dbReference>
<dbReference type="InterPro" id="IPR011047">
    <property type="entry name" value="Quinoprotein_ADH-like_sf"/>
</dbReference>
<accession>A0A0L0FJK0</accession>
<feature type="region of interest" description="Disordered" evidence="1">
    <location>
        <begin position="56"/>
        <end position="147"/>
    </location>
</feature>
<evidence type="ECO:0000256" key="1">
    <source>
        <dbReference type="SAM" id="MobiDB-lite"/>
    </source>
</evidence>
<dbReference type="OrthoDB" id="10251113at2759"/>
<dbReference type="Gene3D" id="2.130.10.10">
    <property type="entry name" value="YVTN repeat-like/Quinoprotein amine dehydrogenase"/>
    <property type="match status" value="1"/>
</dbReference>
<protein>
    <recommendedName>
        <fullName evidence="2">Vacuolar import/degradation Vid27 C-terminal domain-containing protein</fullName>
    </recommendedName>
</protein>
<dbReference type="InterPro" id="IPR015943">
    <property type="entry name" value="WD40/YVTN_repeat-like_dom_sf"/>
</dbReference>